<dbReference type="SUPFAM" id="SSF53098">
    <property type="entry name" value="Ribonuclease H-like"/>
    <property type="match status" value="1"/>
</dbReference>
<dbReference type="PANTHER" id="PTHR22891">
    <property type="entry name" value="EUKARYOTIC TRANSLATION INITIATION FACTOR 2C"/>
    <property type="match status" value="1"/>
</dbReference>
<reference evidence="3" key="1">
    <citation type="submission" date="2017-03" db="EMBL/GenBank/DDBJ databases">
        <title>Genomes of endolithic fungi from Antarctica.</title>
        <authorList>
            <person name="Coleine C."/>
            <person name="Masonjones S."/>
            <person name="Stajich J.E."/>
        </authorList>
    </citation>
    <scope>NUCLEOTIDE SEQUENCE [LARGE SCALE GENOMIC DNA]</scope>
    <source>
        <strain evidence="3">CCFEE 5527</strain>
    </source>
</reference>
<dbReference type="STRING" id="1507870.A0A1V8SBR3"/>
<dbReference type="Pfam" id="PF02171">
    <property type="entry name" value="Piwi"/>
    <property type="match status" value="1"/>
</dbReference>
<evidence type="ECO:0000313" key="2">
    <source>
        <dbReference type="EMBL" id="OQN96509.1"/>
    </source>
</evidence>
<comment type="caution">
    <text evidence="2">The sequence shown here is derived from an EMBL/GenBank/DDBJ whole genome shotgun (WGS) entry which is preliminary data.</text>
</comment>
<evidence type="ECO:0000313" key="3">
    <source>
        <dbReference type="Proteomes" id="UP000192596"/>
    </source>
</evidence>
<proteinExistence type="predicted"/>
<dbReference type="EMBL" id="NAJO01000065">
    <property type="protein sequence ID" value="OQN96509.1"/>
    <property type="molecule type" value="Genomic_DNA"/>
</dbReference>
<dbReference type="OrthoDB" id="10252740at2759"/>
<evidence type="ECO:0000259" key="1">
    <source>
        <dbReference type="PROSITE" id="PS50822"/>
    </source>
</evidence>
<name>A0A1V8SBR3_9PEZI</name>
<dbReference type="InterPro" id="IPR003165">
    <property type="entry name" value="Piwi"/>
</dbReference>
<organism evidence="2 3">
    <name type="scientific">Cryoendolithus antarcticus</name>
    <dbReference type="NCBI Taxonomy" id="1507870"/>
    <lineage>
        <taxon>Eukaryota</taxon>
        <taxon>Fungi</taxon>
        <taxon>Dikarya</taxon>
        <taxon>Ascomycota</taxon>
        <taxon>Pezizomycotina</taxon>
        <taxon>Dothideomycetes</taxon>
        <taxon>Dothideomycetidae</taxon>
        <taxon>Cladosporiales</taxon>
        <taxon>Cladosporiaceae</taxon>
        <taxon>Cryoendolithus</taxon>
    </lineage>
</organism>
<dbReference type="InParanoid" id="A0A1V8SBR3"/>
<gene>
    <name evidence="2" type="ORF">B0A48_17082</name>
</gene>
<feature type="domain" description="Piwi" evidence="1">
    <location>
        <begin position="1"/>
        <end position="125"/>
    </location>
</feature>
<dbReference type="PROSITE" id="PS50822">
    <property type="entry name" value="PIWI"/>
    <property type="match status" value="1"/>
</dbReference>
<dbReference type="GO" id="GO:0003676">
    <property type="term" value="F:nucleic acid binding"/>
    <property type="evidence" value="ECO:0007669"/>
    <property type="project" value="InterPro"/>
</dbReference>
<accession>A0A1V8SBR3</accession>
<sequence length="198" mass="22707">MTLLICNKRHHTRFFPLPAQQRTAPEGAKIDARQNFKPGLLVDDVRVRNPYIFNFYLQSQSALQGTARPMHYFVIHNGMNLTAAQLQQQTFALCWIYTSLLTPISYAAPAYDADRMCERGRRYLPELLKPGHNSVFNDRSLLQKWNNGVFRPAGQGQGWEFQPAHMANKDLYAVDRVKSNTITRLFQQDRANPVAPSL</sequence>
<dbReference type="Proteomes" id="UP000192596">
    <property type="component" value="Unassembled WGS sequence"/>
</dbReference>
<dbReference type="InterPro" id="IPR036397">
    <property type="entry name" value="RNaseH_sf"/>
</dbReference>
<protein>
    <recommendedName>
        <fullName evidence="1">Piwi domain-containing protein</fullName>
    </recommendedName>
</protein>
<keyword evidence="3" id="KW-1185">Reference proteome</keyword>
<dbReference type="Gene3D" id="3.30.420.10">
    <property type="entry name" value="Ribonuclease H-like superfamily/Ribonuclease H"/>
    <property type="match status" value="1"/>
</dbReference>
<dbReference type="AlphaFoldDB" id="A0A1V8SBR3"/>
<dbReference type="InterPro" id="IPR012337">
    <property type="entry name" value="RNaseH-like_sf"/>
</dbReference>